<gene>
    <name evidence="1" type="ORF">CAL23_18080</name>
</gene>
<accession>A0ABX4FEB6</accession>
<comment type="caution">
    <text evidence="1">The sequence shown here is derived from an EMBL/GenBank/DDBJ whole genome shotgun (WGS) entry which is preliminary data.</text>
</comment>
<evidence type="ECO:0000313" key="1">
    <source>
        <dbReference type="EMBL" id="OZI73084.1"/>
    </source>
</evidence>
<keyword evidence="2" id="KW-1185">Reference proteome</keyword>
<evidence type="ECO:0000313" key="2">
    <source>
        <dbReference type="Proteomes" id="UP000216524"/>
    </source>
</evidence>
<protein>
    <submittedName>
        <fullName evidence="1">Uncharacterized protein</fullName>
    </submittedName>
</protein>
<proteinExistence type="predicted"/>
<reference evidence="1 2" key="1">
    <citation type="submission" date="2017-05" db="EMBL/GenBank/DDBJ databases">
        <title>Complete and WGS of Bordetella genogroups.</title>
        <authorList>
            <person name="Spilker T."/>
            <person name="Lipuma J."/>
        </authorList>
    </citation>
    <scope>NUCLEOTIDE SEQUENCE [LARGE SCALE GENOMIC DNA]</scope>
    <source>
        <strain evidence="1 2">AU3139</strain>
    </source>
</reference>
<sequence>MSSSNDNGFSRLDADFVRVLEDLIDALIKNGTLRLTDLPPQAQRKLTERKRHRARLAEDLDLLDDDDGQVL</sequence>
<dbReference type="EMBL" id="NEVV01000006">
    <property type="protein sequence ID" value="OZI73084.1"/>
    <property type="molecule type" value="Genomic_DNA"/>
</dbReference>
<name>A0ABX4FEB6_9BORD</name>
<dbReference type="Proteomes" id="UP000216524">
    <property type="component" value="Unassembled WGS sequence"/>
</dbReference>
<organism evidence="1 2">
    <name type="scientific">Bordetella genomosp. 6</name>
    <dbReference type="NCBI Taxonomy" id="463024"/>
    <lineage>
        <taxon>Bacteria</taxon>
        <taxon>Pseudomonadati</taxon>
        <taxon>Pseudomonadota</taxon>
        <taxon>Betaproteobacteria</taxon>
        <taxon>Burkholderiales</taxon>
        <taxon>Alcaligenaceae</taxon>
        <taxon>Bordetella</taxon>
    </lineage>
</organism>
<dbReference type="RefSeq" id="WP_033454069.1">
    <property type="nucleotide sequence ID" value="NZ_CP021107.1"/>
</dbReference>